<keyword evidence="2" id="KW-1133">Transmembrane helix</keyword>
<keyword evidence="2" id="KW-0812">Transmembrane</keyword>
<evidence type="ECO:0000313" key="4">
    <source>
        <dbReference type="Proteomes" id="UP000010469"/>
    </source>
</evidence>
<dbReference type="eggNOG" id="arCOG03704">
    <property type="taxonomic scope" value="Archaea"/>
</dbReference>
<evidence type="ECO:0000256" key="1">
    <source>
        <dbReference type="SAM" id="Coils"/>
    </source>
</evidence>
<keyword evidence="2" id="KW-0472">Membrane</keyword>
<dbReference type="GeneID" id="14211519"/>
<keyword evidence="4" id="KW-1185">Reference proteome</keyword>
<accession>L0AAH0</accession>
<dbReference type="KEGG" id="clg:Calag_0259"/>
<evidence type="ECO:0000313" key="3">
    <source>
        <dbReference type="EMBL" id="AFZ70040.1"/>
    </source>
</evidence>
<feature type="coiled-coil region" evidence="1">
    <location>
        <begin position="33"/>
        <end position="67"/>
    </location>
</feature>
<reference evidence="4" key="1">
    <citation type="submission" date="2012-03" db="EMBL/GenBank/DDBJ databases">
        <title>Complete genome of Caldisphaera lagunensis DSM 15908.</title>
        <authorList>
            <person name="Lucas S."/>
            <person name="Copeland A."/>
            <person name="Lapidus A."/>
            <person name="Glavina del Rio T."/>
            <person name="Dalin E."/>
            <person name="Tice H."/>
            <person name="Bruce D."/>
            <person name="Goodwin L."/>
            <person name="Pitluck S."/>
            <person name="Peters L."/>
            <person name="Mikhailova N."/>
            <person name="Teshima H."/>
            <person name="Kyrpides N."/>
            <person name="Mavromatis K."/>
            <person name="Ivanova N."/>
            <person name="Brettin T."/>
            <person name="Detter J.C."/>
            <person name="Han C."/>
            <person name="Larimer F."/>
            <person name="Land M."/>
            <person name="Hauser L."/>
            <person name="Markowitz V."/>
            <person name="Cheng J.-F."/>
            <person name="Hugenholtz P."/>
            <person name="Woyke T."/>
            <person name="Wu D."/>
            <person name="Spring S."/>
            <person name="Schroeder M."/>
            <person name="Brambilla E."/>
            <person name="Klenk H.-P."/>
            <person name="Eisen J.A."/>
        </authorList>
    </citation>
    <scope>NUCLEOTIDE SEQUENCE [LARGE SCALE GENOMIC DNA]</scope>
    <source>
        <strain evidence="4">DSM 15908 / JCM 11604 / IC-154</strain>
    </source>
</reference>
<sequence length="387" mass="43007" precursor="true">MDSKLIGVTVVAVILLIAAAGLGYMYSATSSSYNSLKSQYNQISQNLTNTNNKLNELSSELSSINSSYNSLSSSYKKLALQFNGQQPQVVLALAMSHWNDIAIENASLVIQEYAPNAVLHWIGGPLAGTYNGVSQITNVWNKFFNTYETVYWYTIIPPSVTQINSTTYQVTGYAQFFVAPTSDPLNLLVLNVTEMLTYQYINGQYMLTNEVWKVMPLTLSDVIAGYPSQEYIQSQLVLALAMSHWNDIAIENASLVIQEYAPNAVLHWIGGPLTGNYTGIEQINATWNKFNSLYEYVTWYSLVPPSVVIHGTSAMAYAPLQFVVFPFPTSSNPTPHELVLNVTEELYYNYNTSTSSWQIVNEYWIVHPIPVSDVAPGYTGSVYNASS</sequence>
<proteinExistence type="predicted"/>
<dbReference type="OrthoDB" id="28630at2157"/>
<dbReference type="HOGENOM" id="CLU_712911_0_0_2"/>
<dbReference type="RefSeq" id="WP_015231938.1">
    <property type="nucleotide sequence ID" value="NC_019791.1"/>
</dbReference>
<organism evidence="3 4">
    <name type="scientific">Caldisphaera lagunensis (strain DSM 15908 / JCM 11604 / ANMR 0165 / IC-154)</name>
    <dbReference type="NCBI Taxonomy" id="1056495"/>
    <lineage>
        <taxon>Archaea</taxon>
        <taxon>Thermoproteota</taxon>
        <taxon>Thermoprotei</taxon>
        <taxon>Acidilobales</taxon>
        <taxon>Caldisphaeraceae</taxon>
        <taxon>Caldisphaera</taxon>
    </lineage>
</organism>
<dbReference type="InterPro" id="IPR032710">
    <property type="entry name" value="NTF2-like_dom_sf"/>
</dbReference>
<dbReference type="STRING" id="1056495.Calag_0259"/>
<dbReference type="InParanoid" id="L0AAH0"/>
<dbReference type="EMBL" id="CP003378">
    <property type="protein sequence ID" value="AFZ70040.1"/>
    <property type="molecule type" value="Genomic_DNA"/>
</dbReference>
<name>L0AAH0_CALLD</name>
<dbReference type="AlphaFoldDB" id="L0AAH0"/>
<dbReference type="Proteomes" id="UP000010469">
    <property type="component" value="Chromosome"/>
</dbReference>
<feature type="transmembrane region" description="Helical" evidence="2">
    <location>
        <begin position="6"/>
        <end position="27"/>
    </location>
</feature>
<dbReference type="SUPFAM" id="SSF54427">
    <property type="entry name" value="NTF2-like"/>
    <property type="match status" value="1"/>
</dbReference>
<keyword evidence="1" id="KW-0175">Coiled coil</keyword>
<gene>
    <name evidence="3" type="ordered locus">Calag_0259</name>
</gene>
<evidence type="ECO:0000256" key="2">
    <source>
        <dbReference type="SAM" id="Phobius"/>
    </source>
</evidence>
<protein>
    <submittedName>
        <fullName evidence="3">Uncharacterized protein</fullName>
    </submittedName>
</protein>